<reference evidence="4 5" key="1">
    <citation type="submission" date="2016-10" db="EMBL/GenBank/DDBJ databases">
        <authorList>
            <person name="Varghese N."/>
            <person name="Submissions S."/>
        </authorList>
    </citation>
    <scope>NUCLEOTIDE SEQUENCE [LARGE SCALE GENOMIC DNA]</scope>
    <source>
        <strain evidence="4 5">DSM 2260</strain>
    </source>
</reference>
<evidence type="ECO:0000256" key="2">
    <source>
        <dbReference type="ARBA" id="ARBA00023002"/>
    </source>
</evidence>
<protein>
    <submittedName>
        <fullName evidence="4">Acyl-CoA dehydrogenase, C-terminal domain</fullName>
    </submittedName>
</protein>
<accession>A0ABY0MJ10</accession>
<dbReference type="InterPro" id="IPR036250">
    <property type="entry name" value="AcylCo_DH-like_C"/>
</dbReference>
<name>A0ABY0MJ10_9BACT</name>
<feature type="domain" description="Acyl-CoA dehydrogenase/oxidase C-terminal" evidence="3">
    <location>
        <begin position="6"/>
        <end position="67"/>
    </location>
</feature>
<dbReference type="InterPro" id="IPR050741">
    <property type="entry name" value="Acyl-CoA_dehydrogenase"/>
</dbReference>
<dbReference type="SUPFAM" id="SSF47203">
    <property type="entry name" value="Acyl-CoA dehydrogenase C-terminal domain-like"/>
    <property type="match status" value="1"/>
</dbReference>
<dbReference type="EMBL" id="FNAJ01000002">
    <property type="protein sequence ID" value="SDD62554.1"/>
    <property type="molecule type" value="Genomic_DNA"/>
</dbReference>
<evidence type="ECO:0000313" key="4">
    <source>
        <dbReference type="EMBL" id="SDD62554.1"/>
    </source>
</evidence>
<keyword evidence="1" id="KW-0285">Flavoprotein</keyword>
<organism evidence="4 5">
    <name type="scientific">Myxococcus virescens</name>
    <dbReference type="NCBI Taxonomy" id="83456"/>
    <lineage>
        <taxon>Bacteria</taxon>
        <taxon>Pseudomonadati</taxon>
        <taxon>Myxococcota</taxon>
        <taxon>Myxococcia</taxon>
        <taxon>Myxococcales</taxon>
        <taxon>Cystobacterineae</taxon>
        <taxon>Myxococcaceae</taxon>
        <taxon>Myxococcus</taxon>
    </lineage>
</organism>
<dbReference type="Proteomes" id="UP000198717">
    <property type="component" value="Unassembled WGS sequence"/>
</dbReference>
<dbReference type="InterPro" id="IPR009075">
    <property type="entry name" value="AcylCo_DH/oxidase_C"/>
</dbReference>
<dbReference type="PANTHER" id="PTHR48083">
    <property type="entry name" value="MEDIUM-CHAIN SPECIFIC ACYL-COA DEHYDROGENASE, MITOCHONDRIAL-RELATED"/>
    <property type="match status" value="1"/>
</dbReference>
<dbReference type="PANTHER" id="PTHR48083:SF20">
    <property type="entry name" value="LONG-CHAIN SPECIFIC ACYL-COA DEHYDROGENASE, MITOCHONDRIAL"/>
    <property type="match status" value="1"/>
</dbReference>
<comment type="caution">
    <text evidence="4">The sequence shown here is derived from an EMBL/GenBank/DDBJ whole genome shotgun (WGS) entry which is preliminary data.</text>
</comment>
<dbReference type="Pfam" id="PF00441">
    <property type="entry name" value="Acyl-CoA_dh_1"/>
    <property type="match status" value="1"/>
</dbReference>
<proteinExistence type="predicted"/>
<evidence type="ECO:0000259" key="3">
    <source>
        <dbReference type="Pfam" id="PF00441"/>
    </source>
</evidence>
<keyword evidence="2" id="KW-0560">Oxidoreductase</keyword>
<keyword evidence="5" id="KW-1185">Reference proteome</keyword>
<dbReference type="Gene3D" id="1.20.140.10">
    <property type="entry name" value="Butyryl-CoA Dehydrogenase, subunit A, domain 3"/>
    <property type="match status" value="1"/>
</dbReference>
<evidence type="ECO:0000256" key="1">
    <source>
        <dbReference type="ARBA" id="ARBA00022630"/>
    </source>
</evidence>
<evidence type="ECO:0000313" key="5">
    <source>
        <dbReference type="Proteomes" id="UP000198717"/>
    </source>
</evidence>
<gene>
    <name evidence="4" type="ORF">SAMN04488504_10221</name>
</gene>
<sequence>MGPHPAYRMTTYWVTDLACIVADRCLQSFLGEGYMKAYPIAHLFVDTRVLRILAGANEIMKELDARSL</sequence>